<accession>W9RWE0</accession>
<dbReference type="PANTHER" id="PTHR47936">
    <property type="entry name" value="PPR_LONG DOMAIN-CONTAINING PROTEIN"/>
    <property type="match status" value="1"/>
</dbReference>
<comment type="similarity">
    <text evidence="1">Belongs to the PPR family. P subfamily.</text>
</comment>
<sequence>MSAVNRRLGIFTKSFSAIASTTKNDVTVKSLATKASSHETQLQNLVDKFKTSCESQRFRHNQSIYRRKVRRLAAANKFSMIEDILEHQKKYDDIRREGFSIRLIGLYGEAGMFDHAHKVFDELPELNCDRTVKSLNALLKAALDAKKFDKVIEIFNELPSRVSIEPDMISYNIVIHAFCEMGSLDEALSLFRKLEDNGQEPDLVTFNTLLNALYMNNRFSEGERIWATMESKNVVPDVRSYNSRLRGMFRDNRISEAEKLVGEMESNGIRSDVFSYNALIKGFCDSGNLEEAKKWYGEIEKNKCTPNLATYIILIPAFRKAGDLDKAFELCLDANNHGFFLKRTVFKQVAEALVEKGRTEEASELENLVRA</sequence>
<name>W9RWE0_9ROSA</name>
<dbReference type="PROSITE" id="PS51375">
    <property type="entry name" value="PPR"/>
    <property type="match status" value="4"/>
</dbReference>
<evidence type="ECO:0000313" key="4">
    <source>
        <dbReference type="EMBL" id="EXB75243.1"/>
    </source>
</evidence>
<dbReference type="PANTHER" id="PTHR47936:SF5">
    <property type="entry name" value="PENTACOTRIPEPTIDE-REPEAT REGION OF PRORP DOMAIN-CONTAINING PROTEIN"/>
    <property type="match status" value="1"/>
</dbReference>
<keyword evidence="2" id="KW-0677">Repeat</keyword>
<dbReference type="AlphaFoldDB" id="W9RWE0"/>
<dbReference type="InterPro" id="IPR011990">
    <property type="entry name" value="TPR-like_helical_dom_sf"/>
</dbReference>
<dbReference type="GO" id="GO:0031930">
    <property type="term" value="P:mitochondria-nucleus signaling pathway"/>
    <property type="evidence" value="ECO:0007669"/>
    <property type="project" value="TreeGrafter"/>
</dbReference>
<reference evidence="5" key="1">
    <citation type="submission" date="2013-01" db="EMBL/GenBank/DDBJ databases">
        <title>Draft Genome Sequence of a Mulberry Tree, Morus notabilis C.K. Schneid.</title>
        <authorList>
            <person name="He N."/>
            <person name="Zhao S."/>
        </authorList>
    </citation>
    <scope>NUCLEOTIDE SEQUENCE</scope>
</reference>
<dbReference type="Gene3D" id="1.25.40.10">
    <property type="entry name" value="Tetratricopeptide repeat domain"/>
    <property type="match status" value="2"/>
</dbReference>
<protein>
    <recommendedName>
        <fullName evidence="6">Pentatricopeptide repeat-containing protein</fullName>
    </recommendedName>
</protein>
<dbReference type="Pfam" id="PF13041">
    <property type="entry name" value="PPR_2"/>
    <property type="match status" value="2"/>
</dbReference>
<evidence type="ECO:0000313" key="5">
    <source>
        <dbReference type="Proteomes" id="UP000030645"/>
    </source>
</evidence>
<gene>
    <name evidence="4" type="ORF">L484_026025</name>
</gene>
<evidence type="ECO:0008006" key="6">
    <source>
        <dbReference type="Google" id="ProtNLM"/>
    </source>
</evidence>
<evidence type="ECO:0000256" key="3">
    <source>
        <dbReference type="PROSITE-ProRule" id="PRU00708"/>
    </source>
</evidence>
<feature type="repeat" description="PPR" evidence="3">
    <location>
        <begin position="237"/>
        <end position="271"/>
    </location>
</feature>
<organism evidence="4 5">
    <name type="scientific">Morus notabilis</name>
    <dbReference type="NCBI Taxonomy" id="981085"/>
    <lineage>
        <taxon>Eukaryota</taxon>
        <taxon>Viridiplantae</taxon>
        <taxon>Streptophyta</taxon>
        <taxon>Embryophyta</taxon>
        <taxon>Tracheophyta</taxon>
        <taxon>Spermatophyta</taxon>
        <taxon>Magnoliopsida</taxon>
        <taxon>eudicotyledons</taxon>
        <taxon>Gunneridae</taxon>
        <taxon>Pentapetalae</taxon>
        <taxon>rosids</taxon>
        <taxon>fabids</taxon>
        <taxon>Rosales</taxon>
        <taxon>Moraceae</taxon>
        <taxon>Moreae</taxon>
        <taxon>Morus</taxon>
    </lineage>
</organism>
<evidence type="ECO:0000256" key="1">
    <source>
        <dbReference type="ARBA" id="ARBA00007626"/>
    </source>
</evidence>
<evidence type="ECO:0000256" key="2">
    <source>
        <dbReference type="ARBA" id="ARBA00022737"/>
    </source>
</evidence>
<dbReference type="EMBL" id="KE344673">
    <property type="protein sequence ID" value="EXB75243.1"/>
    <property type="molecule type" value="Genomic_DNA"/>
</dbReference>
<dbReference type="Pfam" id="PF01535">
    <property type="entry name" value="PPR"/>
    <property type="match status" value="1"/>
</dbReference>
<feature type="repeat" description="PPR" evidence="3">
    <location>
        <begin position="167"/>
        <end position="201"/>
    </location>
</feature>
<dbReference type="KEGG" id="mnt:21408698"/>
<dbReference type="OrthoDB" id="185373at2759"/>
<dbReference type="InterPro" id="IPR002885">
    <property type="entry name" value="PPR_rpt"/>
</dbReference>
<feature type="repeat" description="PPR" evidence="3">
    <location>
        <begin position="202"/>
        <end position="236"/>
    </location>
</feature>
<proteinExistence type="inferred from homology"/>
<dbReference type="GO" id="GO:0010019">
    <property type="term" value="P:chloroplast-nucleus signaling pathway"/>
    <property type="evidence" value="ECO:0007669"/>
    <property type="project" value="TreeGrafter"/>
</dbReference>
<dbReference type="GO" id="GO:0009507">
    <property type="term" value="C:chloroplast"/>
    <property type="evidence" value="ECO:0007669"/>
    <property type="project" value="TreeGrafter"/>
</dbReference>
<dbReference type="Pfam" id="PF12854">
    <property type="entry name" value="PPR_1"/>
    <property type="match status" value="1"/>
</dbReference>
<dbReference type="eggNOG" id="KOG4197">
    <property type="taxonomic scope" value="Eukaryota"/>
</dbReference>
<dbReference type="Proteomes" id="UP000030645">
    <property type="component" value="Unassembled WGS sequence"/>
</dbReference>
<dbReference type="SUPFAM" id="SSF81901">
    <property type="entry name" value="HCP-like"/>
    <property type="match status" value="1"/>
</dbReference>
<feature type="repeat" description="PPR" evidence="3">
    <location>
        <begin position="272"/>
        <end position="306"/>
    </location>
</feature>
<keyword evidence="5" id="KW-1185">Reference proteome</keyword>
<dbReference type="NCBIfam" id="TIGR00756">
    <property type="entry name" value="PPR"/>
    <property type="match status" value="4"/>
</dbReference>